<keyword evidence="2" id="KW-1185">Reference proteome</keyword>
<dbReference type="EMBL" id="CP138585">
    <property type="protein sequence ID" value="WPH01398.1"/>
    <property type="molecule type" value="Genomic_DNA"/>
</dbReference>
<dbReference type="Proteomes" id="UP001303373">
    <property type="component" value="Chromosome 6"/>
</dbReference>
<evidence type="ECO:0000313" key="1">
    <source>
        <dbReference type="EMBL" id="WPH01398.1"/>
    </source>
</evidence>
<dbReference type="AlphaFoldDB" id="A0AAQ3M523"/>
<name>A0AAQ3M523_9PEZI</name>
<sequence>MEESTFGDRSQGFPSTTEYCQYVVGQDWEQLVHQPNSVVGPYDAKNKYVAFKALKAVIPELVNAMYDSRNFKLICDDLSLANLIVRSRQDLTVVGVVDLEWSNIGPAQLFGSAP</sequence>
<organism evidence="1 2">
    <name type="scientific">Acrodontium crateriforme</name>
    <dbReference type="NCBI Taxonomy" id="150365"/>
    <lineage>
        <taxon>Eukaryota</taxon>
        <taxon>Fungi</taxon>
        <taxon>Dikarya</taxon>
        <taxon>Ascomycota</taxon>
        <taxon>Pezizomycotina</taxon>
        <taxon>Dothideomycetes</taxon>
        <taxon>Dothideomycetidae</taxon>
        <taxon>Mycosphaerellales</taxon>
        <taxon>Teratosphaeriaceae</taxon>
        <taxon>Acrodontium</taxon>
    </lineage>
</organism>
<reference evidence="1 2" key="1">
    <citation type="submission" date="2023-11" db="EMBL/GenBank/DDBJ databases">
        <title>An acidophilic fungus is an integral part of prey digestion in a carnivorous sundew plant.</title>
        <authorList>
            <person name="Tsai I.J."/>
        </authorList>
    </citation>
    <scope>NUCLEOTIDE SEQUENCE [LARGE SCALE GENOMIC DNA]</scope>
    <source>
        <strain evidence="1">169a</strain>
    </source>
</reference>
<gene>
    <name evidence="1" type="ORF">R9X50_00424300</name>
</gene>
<protein>
    <recommendedName>
        <fullName evidence="3">Aminoglycoside phosphotransferase domain-containing protein</fullName>
    </recommendedName>
</protein>
<evidence type="ECO:0008006" key="3">
    <source>
        <dbReference type="Google" id="ProtNLM"/>
    </source>
</evidence>
<proteinExistence type="predicted"/>
<evidence type="ECO:0000313" key="2">
    <source>
        <dbReference type="Proteomes" id="UP001303373"/>
    </source>
</evidence>
<accession>A0AAQ3M523</accession>